<evidence type="ECO:0008006" key="3">
    <source>
        <dbReference type="Google" id="ProtNLM"/>
    </source>
</evidence>
<evidence type="ECO:0000313" key="1">
    <source>
        <dbReference type="EMBL" id="MEB3068839.1"/>
    </source>
</evidence>
<sequence>MARRKKGEFVVGDRVRVMFGRREHIATVTEVSGNNVHISFYIEGVDDPIGSLYRADELVRA</sequence>
<comment type="caution">
    <text evidence="1">The sequence shown here is derived from an EMBL/GenBank/DDBJ whole genome shotgun (WGS) entry which is preliminary data.</text>
</comment>
<organism evidence="1 2">
    <name type="scientific">[Mycobacterium] vasticus</name>
    <dbReference type="NCBI Taxonomy" id="2875777"/>
    <lineage>
        <taxon>Bacteria</taxon>
        <taxon>Bacillati</taxon>
        <taxon>Actinomycetota</taxon>
        <taxon>Actinomycetes</taxon>
        <taxon>Mycobacteriales</taxon>
        <taxon>Mycobacteriaceae</taxon>
        <taxon>Mycolicibacter</taxon>
    </lineage>
</organism>
<evidence type="ECO:0000313" key="2">
    <source>
        <dbReference type="Proteomes" id="UP001299283"/>
    </source>
</evidence>
<keyword evidence="2" id="KW-1185">Reference proteome</keyword>
<dbReference type="RefSeq" id="WP_225398987.1">
    <property type="nucleotide sequence ID" value="NZ_JAYJJQ010000004.1"/>
</dbReference>
<dbReference type="EMBL" id="JAYJJQ010000004">
    <property type="protein sequence ID" value="MEB3068839.1"/>
    <property type="molecule type" value="Genomic_DNA"/>
</dbReference>
<reference evidence="1 2" key="1">
    <citation type="submission" date="2023-12" db="EMBL/GenBank/DDBJ databases">
        <title>Description of new species of Mycobacterium terrae complex isolated from sewage at the Sao Paulo Zoological Park Foundation in Brazil.</title>
        <authorList>
            <person name="Romagnoli C.L."/>
            <person name="Conceicao E.C."/>
            <person name="Machado E."/>
            <person name="Barreto L.B.P.F."/>
            <person name="Sharma A."/>
            <person name="Silva N.M."/>
            <person name="Marques L.E."/>
            <person name="Juliana M.A."/>
            <person name="Lourenco M.C.S."/>
            <person name="Digiampietri L.A."/>
            <person name="Suffys P.N."/>
            <person name="Viana-Niero C."/>
        </authorList>
    </citation>
    <scope>NUCLEOTIDE SEQUENCE [LARGE SCALE GENOMIC DNA]</scope>
    <source>
        <strain evidence="1 2">MYC017</strain>
    </source>
</reference>
<protein>
    <recommendedName>
        <fullName evidence="3">KOW domain-containing protein</fullName>
    </recommendedName>
</protein>
<dbReference type="Proteomes" id="UP001299283">
    <property type="component" value="Unassembled WGS sequence"/>
</dbReference>
<accession>A0ABU5YXY7</accession>
<proteinExistence type="predicted"/>
<name>A0ABU5YXY7_9MYCO</name>
<gene>
    <name evidence="1" type="ORF">K5L39_06555</name>
</gene>